<dbReference type="PANTHER" id="PTHR46796:SF6">
    <property type="entry name" value="ARAC SUBFAMILY"/>
    <property type="match status" value="1"/>
</dbReference>
<dbReference type="EMBL" id="JAHCDA010000005">
    <property type="protein sequence ID" value="MBS7813602.1"/>
    <property type="molecule type" value="Genomic_DNA"/>
</dbReference>
<sequence>MIPEIISNRDIPVAQQFDACRSWFSSAFEITNPNDPAEGFLSESRYWPLDGLAVAQVGAPAVRNTRTSTLVHRNPIDHWVLTVGQQPTGISTAASSVLIPAQTPFLVSMAQSFASERAADERLQFYLPRDTFADLAGQLDAACWLGLETGLGRLLRDFLRGVMRSLAEAQPSDLPHVTAAVRAMVGACVVPSKDRLAEASGLIGATRLDRIRRAIRQHLDSPDLGAARLCALVGVSRSELYRLLQSEGGVGRYIQRQRLLRCRELLGDISNTASIGAVAASVGFDDPSQFSRSFKREFGLSPTDLRAMALENLSLPRAEAAFPSLGAKLSAIMQRPH</sequence>
<keyword evidence="3" id="KW-0804">Transcription</keyword>
<dbReference type="Pfam" id="PF12833">
    <property type="entry name" value="HTH_18"/>
    <property type="match status" value="1"/>
</dbReference>
<dbReference type="PROSITE" id="PS01124">
    <property type="entry name" value="HTH_ARAC_FAMILY_2"/>
    <property type="match status" value="1"/>
</dbReference>
<reference evidence="5 6" key="1">
    <citation type="submission" date="2021-05" db="EMBL/GenBank/DDBJ databases">
        <title>Roseococcus sp. XZZS9, whole genome shotgun sequencing project.</title>
        <authorList>
            <person name="Zhao G."/>
            <person name="Shen L."/>
        </authorList>
    </citation>
    <scope>NUCLEOTIDE SEQUENCE [LARGE SCALE GENOMIC DNA]</scope>
    <source>
        <strain evidence="5 6">XZZS9</strain>
    </source>
</reference>
<keyword evidence="2" id="KW-0238">DNA-binding</keyword>
<dbReference type="InterPro" id="IPR018060">
    <property type="entry name" value="HTH_AraC"/>
</dbReference>
<accession>A0ABS5QJ52</accession>
<evidence type="ECO:0000256" key="1">
    <source>
        <dbReference type="ARBA" id="ARBA00023015"/>
    </source>
</evidence>
<evidence type="ECO:0000256" key="3">
    <source>
        <dbReference type="ARBA" id="ARBA00023163"/>
    </source>
</evidence>
<dbReference type="PANTHER" id="PTHR46796">
    <property type="entry name" value="HTH-TYPE TRANSCRIPTIONAL ACTIVATOR RHAS-RELATED"/>
    <property type="match status" value="1"/>
</dbReference>
<feature type="domain" description="HTH araC/xylS-type" evidence="4">
    <location>
        <begin position="209"/>
        <end position="308"/>
    </location>
</feature>
<comment type="caution">
    <text evidence="5">The sequence shown here is derived from an EMBL/GenBank/DDBJ whole genome shotgun (WGS) entry which is preliminary data.</text>
</comment>
<dbReference type="InterPro" id="IPR020449">
    <property type="entry name" value="Tscrpt_reg_AraC-type_HTH"/>
</dbReference>
<evidence type="ECO:0000256" key="2">
    <source>
        <dbReference type="ARBA" id="ARBA00023125"/>
    </source>
</evidence>
<keyword evidence="6" id="KW-1185">Reference proteome</keyword>
<proteinExistence type="predicted"/>
<dbReference type="PRINTS" id="PR00032">
    <property type="entry name" value="HTHARAC"/>
</dbReference>
<dbReference type="RefSeq" id="WP_213672296.1">
    <property type="nucleotide sequence ID" value="NZ_JAHCDA010000005.1"/>
</dbReference>
<name>A0ABS5QJ52_9PROT</name>
<evidence type="ECO:0000313" key="5">
    <source>
        <dbReference type="EMBL" id="MBS7813602.1"/>
    </source>
</evidence>
<dbReference type="SUPFAM" id="SSF46689">
    <property type="entry name" value="Homeodomain-like"/>
    <property type="match status" value="1"/>
</dbReference>
<dbReference type="InterPro" id="IPR050204">
    <property type="entry name" value="AraC_XylS_family_regulators"/>
</dbReference>
<evidence type="ECO:0000259" key="4">
    <source>
        <dbReference type="PROSITE" id="PS01124"/>
    </source>
</evidence>
<dbReference type="Gene3D" id="1.10.10.60">
    <property type="entry name" value="Homeodomain-like"/>
    <property type="match status" value="1"/>
</dbReference>
<organism evidence="5 6">
    <name type="scientific">Roseococcus pinisoli</name>
    <dbReference type="NCBI Taxonomy" id="2835040"/>
    <lineage>
        <taxon>Bacteria</taxon>
        <taxon>Pseudomonadati</taxon>
        <taxon>Pseudomonadota</taxon>
        <taxon>Alphaproteobacteria</taxon>
        <taxon>Acetobacterales</taxon>
        <taxon>Roseomonadaceae</taxon>
        <taxon>Roseococcus</taxon>
    </lineage>
</organism>
<dbReference type="InterPro" id="IPR009057">
    <property type="entry name" value="Homeodomain-like_sf"/>
</dbReference>
<protein>
    <submittedName>
        <fullName evidence="5">Helix-turn-helix transcriptional regulator</fullName>
    </submittedName>
</protein>
<evidence type="ECO:0000313" key="6">
    <source>
        <dbReference type="Proteomes" id="UP000766336"/>
    </source>
</evidence>
<dbReference type="SMART" id="SM00342">
    <property type="entry name" value="HTH_ARAC"/>
    <property type="match status" value="1"/>
</dbReference>
<gene>
    <name evidence="5" type="ORF">KHU32_21860</name>
</gene>
<dbReference type="Proteomes" id="UP000766336">
    <property type="component" value="Unassembled WGS sequence"/>
</dbReference>
<keyword evidence="1" id="KW-0805">Transcription regulation</keyword>